<evidence type="ECO:0000256" key="1">
    <source>
        <dbReference type="ARBA" id="ARBA00022723"/>
    </source>
</evidence>
<feature type="domain" description="BED-type" evidence="5">
    <location>
        <begin position="58"/>
        <end position="122"/>
    </location>
</feature>
<keyword evidence="3" id="KW-0862">Zinc</keyword>
<evidence type="ECO:0000259" key="5">
    <source>
        <dbReference type="PROSITE" id="PS50808"/>
    </source>
</evidence>
<protein>
    <recommendedName>
        <fullName evidence="5">BED-type domain-containing protein</fullName>
    </recommendedName>
</protein>
<dbReference type="EMBL" id="JBFOLK010000007">
    <property type="protein sequence ID" value="KAL2498678.1"/>
    <property type="molecule type" value="Genomic_DNA"/>
</dbReference>
<dbReference type="Proteomes" id="UP001604336">
    <property type="component" value="Unassembled WGS sequence"/>
</dbReference>
<dbReference type="AlphaFoldDB" id="A0ABD1SD48"/>
<accession>A0ABD1SD48</accession>
<evidence type="ECO:0000256" key="2">
    <source>
        <dbReference type="ARBA" id="ARBA00022771"/>
    </source>
</evidence>
<proteinExistence type="predicted"/>
<evidence type="ECO:0000256" key="3">
    <source>
        <dbReference type="ARBA" id="ARBA00022833"/>
    </source>
</evidence>
<evidence type="ECO:0000313" key="6">
    <source>
        <dbReference type="EMBL" id="KAL2498678.1"/>
    </source>
</evidence>
<name>A0ABD1SD48_9LAMI</name>
<dbReference type="SMART" id="SM00614">
    <property type="entry name" value="ZnF_BED"/>
    <property type="match status" value="1"/>
</dbReference>
<dbReference type="PANTHER" id="PTHR34396">
    <property type="entry name" value="OS03G0264950 PROTEIN-RELATED"/>
    <property type="match status" value="1"/>
</dbReference>
<evidence type="ECO:0000256" key="4">
    <source>
        <dbReference type="PROSITE-ProRule" id="PRU00027"/>
    </source>
</evidence>
<evidence type="ECO:0000313" key="7">
    <source>
        <dbReference type="Proteomes" id="UP001604336"/>
    </source>
</evidence>
<dbReference type="InterPro" id="IPR053031">
    <property type="entry name" value="Cuticle_assoc_protein"/>
</dbReference>
<keyword evidence="7" id="KW-1185">Reference proteome</keyword>
<dbReference type="GO" id="GO:0008270">
    <property type="term" value="F:zinc ion binding"/>
    <property type="evidence" value="ECO:0007669"/>
    <property type="project" value="UniProtKB-KW"/>
</dbReference>
<dbReference type="PANTHER" id="PTHR34396:SF25">
    <property type="entry name" value="BOUNDARY ELEMENT ASSOCIATED FACTOR"/>
    <property type="match status" value="1"/>
</dbReference>
<keyword evidence="1" id="KW-0479">Metal-binding</keyword>
<gene>
    <name evidence="6" type="ORF">Adt_24228</name>
</gene>
<dbReference type="InterPro" id="IPR003656">
    <property type="entry name" value="Znf_BED"/>
</dbReference>
<comment type="caution">
    <text evidence="6">The sequence shown here is derived from an EMBL/GenBank/DDBJ whole genome shotgun (WGS) entry which is preliminary data.</text>
</comment>
<reference evidence="7" key="1">
    <citation type="submission" date="2024-07" db="EMBL/GenBank/DDBJ databases">
        <title>Two chromosome-level genome assemblies of Korean endemic species Abeliophyllum distichum and Forsythia ovata (Oleaceae).</title>
        <authorList>
            <person name="Jang H."/>
        </authorList>
    </citation>
    <scope>NUCLEOTIDE SEQUENCE [LARGE SCALE GENOMIC DNA]</scope>
</reference>
<dbReference type="PROSITE" id="PS50808">
    <property type="entry name" value="ZF_BED"/>
    <property type="match status" value="1"/>
</dbReference>
<organism evidence="6 7">
    <name type="scientific">Abeliophyllum distichum</name>
    <dbReference type="NCBI Taxonomy" id="126358"/>
    <lineage>
        <taxon>Eukaryota</taxon>
        <taxon>Viridiplantae</taxon>
        <taxon>Streptophyta</taxon>
        <taxon>Embryophyta</taxon>
        <taxon>Tracheophyta</taxon>
        <taxon>Spermatophyta</taxon>
        <taxon>Magnoliopsida</taxon>
        <taxon>eudicotyledons</taxon>
        <taxon>Gunneridae</taxon>
        <taxon>Pentapetalae</taxon>
        <taxon>asterids</taxon>
        <taxon>lamiids</taxon>
        <taxon>Lamiales</taxon>
        <taxon>Oleaceae</taxon>
        <taxon>Forsythieae</taxon>
        <taxon>Abeliophyllum</taxon>
    </lineage>
</organism>
<keyword evidence="2 4" id="KW-0863">Zinc-finger</keyword>
<sequence length="226" mass="26397">MAYNRSEDDFISLNDILIPDNIIDQFGGSTNPIDLEDVYNDADTQTIIGSSTKRKATKQKAKCWQHFELVPTGKLVNEVPEFKSQCQHCQEKFDWQKRIDTTHLNRHFKKCQYKHKSLDTNQAYLQFGYPGAGSSTPTLNNWIYSQEFMRHERLPELTANVKFPLCLVDNPRWTKFVQKYLQPMSRLKADILESLLCLKDCDDAELRIQDKVDRIMSEELEDLNID</sequence>